<dbReference type="InterPro" id="IPR018391">
    <property type="entry name" value="PQQ_b-propeller_rpt"/>
</dbReference>
<dbReference type="GO" id="GO:0051205">
    <property type="term" value="P:protein insertion into membrane"/>
    <property type="evidence" value="ECO:0007669"/>
    <property type="project" value="UniProtKB-UniRule"/>
</dbReference>
<accession>A0A2S5TKV4</accession>
<evidence type="ECO:0000313" key="7">
    <source>
        <dbReference type="EMBL" id="PPE75614.1"/>
    </source>
</evidence>
<dbReference type="AlphaFoldDB" id="A0A2S5TKV4"/>
<dbReference type="GO" id="GO:0009279">
    <property type="term" value="C:cell outer membrane"/>
    <property type="evidence" value="ECO:0007669"/>
    <property type="project" value="UniProtKB-SubCell"/>
</dbReference>
<dbReference type="GO" id="GO:0043165">
    <property type="term" value="P:Gram-negative-bacterium-type cell outer membrane assembly"/>
    <property type="evidence" value="ECO:0007669"/>
    <property type="project" value="UniProtKB-UniRule"/>
</dbReference>
<reference evidence="7 8" key="1">
    <citation type="submission" date="2018-02" db="EMBL/GenBank/DDBJ databases">
        <title>Genome sequencing of Solimonas sp. HR-BB.</title>
        <authorList>
            <person name="Lee Y."/>
            <person name="Jeon C.O."/>
        </authorList>
    </citation>
    <scope>NUCLEOTIDE SEQUENCE [LARGE SCALE GENOMIC DNA]</scope>
    <source>
        <strain evidence="7 8">HR-BB</strain>
    </source>
</reference>
<organism evidence="7 8">
    <name type="scientific">Solimonas fluminis</name>
    <dbReference type="NCBI Taxonomy" id="2086571"/>
    <lineage>
        <taxon>Bacteria</taxon>
        <taxon>Pseudomonadati</taxon>
        <taxon>Pseudomonadota</taxon>
        <taxon>Gammaproteobacteria</taxon>
        <taxon>Nevskiales</taxon>
        <taxon>Nevskiaceae</taxon>
        <taxon>Solimonas</taxon>
    </lineage>
</organism>
<dbReference type="InterPro" id="IPR017687">
    <property type="entry name" value="BamB"/>
</dbReference>
<dbReference type="SMART" id="SM00564">
    <property type="entry name" value="PQQ"/>
    <property type="match status" value="7"/>
</dbReference>
<dbReference type="EMBL" id="PSNW01000001">
    <property type="protein sequence ID" value="PPE75614.1"/>
    <property type="molecule type" value="Genomic_DNA"/>
</dbReference>
<sequence>MRTSRVLLVLLLAVGAAACSSKGKVREPAKLASIEAPAVKPQTVWSHSAGKGSNGEFGGLRLALEADALFAADTAGRVYAFEPKTGKRLWEASTQSRVISGPGVSGDLVLVGTLDAEVIALSRADGKEKWRRSVSSEVMSAPVGNGDVVVARSGDGRVYGLTATRGDRVWLQDRTVPNLTLRGMSTPLLAGNRVYVGFDNGRLAALKLSDGTPEWEQVVAVPSGRTELERLTDVDASLLDNGKDLFAASFGGEVACLDGDTGQVLWRRSIKSYTGFAEAGDFIIVTDESGVVWALDARTGAAAWKQEGLLNRRLSPPVSFKDWIVVGDFEGYLHWLDPKDGKIVGRSREGSDPIRAALVTGDDLLYVMNNTGRVAAVHLK</sequence>
<name>A0A2S5TKV4_9GAMM</name>
<comment type="subunit">
    <text evidence="4">Part of the Bam complex.</text>
</comment>
<dbReference type="Pfam" id="PF13360">
    <property type="entry name" value="PQQ_2"/>
    <property type="match status" value="1"/>
</dbReference>
<dbReference type="Gene3D" id="2.130.10.10">
    <property type="entry name" value="YVTN repeat-like/Quinoprotein amine dehydrogenase"/>
    <property type="match status" value="1"/>
</dbReference>
<dbReference type="NCBIfam" id="TIGR03300">
    <property type="entry name" value="assembly_YfgL"/>
    <property type="match status" value="1"/>
</dbReference>
<protein>
    <recommendedName>
        <fullName evidence="4">Outer membrane protein assembly factor BamB</fullName>
    </recommendedName>
</protein>
<keyword evidence="8" id="KW-1185">Reference proteome</keyword>
<dbReference type="SUPFAM" id="SSF50998">
    <property type="entry name" value="Quinoprotein alcohol dehydrogenase-like"/>
    <property type="match status" value="1"/>
</dbReference>
<evidence type="ECO:0000256" key="2">
    <source>
        <dbReference type="ARBA" id="ARBA00023136"/>
    </source>
</evidence>
<evidence type="ECO:0000256" key="5">
    <source>
        <dbReference type="SAM" id="SignalP"/>
    </source>
</evidence>
<dbReference type="PANTHER" id="PTHR34512">
    <property type="entry name" value="CELL SURFACE PROTEIN"/>
    <property type="match status" value="1"/>
</dbReference>
<comment type="caution">
    <text evidence="7">The sequence shown here is derived from an EMBL/GenBank/DDBJ whole genome shotgun (WGS) entry which is preliminary data.</text>
</comment>
<evidence type="ECO:0000256" key="3">
    <source>
        <dbReference type="ARBA" id="ARBA00023237"/>
    </source>
</evidence>
<evidence type="ECO:0000313" key="8">
    <source>
        <dbReference type="Proteomes" id="UP000238220"/>
    </source>
</evidence>
<keyword evidence="4" id="KW-0564">Palmitate</keyword>
<comment type="similarity">
    <text evidence="4">Belongs to the BamB family.</text>
</comment>
<dbReference type="RefSeq" id="WP_104228580.1">
    <property type="nucleotide sequence ID" value="NZ_PSNW01000001.1"/>
</dbReference>
<evidence type="ECO:0000256" key="1">
    <source>
        <dbReference type="ARBA" id="ARBA00022729"/>
    </source>
</evidence>
<dbReference type="InterPro" id="IPR002372">
    <property type="entry name" value="PQQ_rpt_dom"/>
</dbReference>
<dbReference type="OrthoDB" id="5173551at2"/>
<dbReference type="HAMAP" id="MF_00923">
    <property type="entry name" value="OM_assembly_BamB"/>
    <property type="match status" value="1"/>
</dbReference>
<evidence type="ECO:0000256" key="4">
    <source>
        <dbReference type="HAMAP-Rule" id="MF_00923"/>
    </source>
</evidence>
<keyword evidence="2 4" id="KW-0472">Membrane</keyword>
<keyword evidence="4" id="KW-0449">Lipoprotein</keyword>
<dbReference type="Proteomes" id="UP000238220">
    <property type="component" value="Unassembled WGS sequence"/>
</dbReference>
<keyword evidence="3 4" id="KW-0998">Cell outer membrane</keyword>
<comment type="subcellular location">
    <subcellularLocation>
        <location evidence="4">Cell outer membrane</location>
        <topology evidence="4">Lipid-anchor</topology>
    </subcellularLocation>
</comment>
<dbReference type="PANTHER" id="PTHR34512:SF30">
    <property type="entry name" value="OUTER MEMBRANE PROTEIN ASSEMBLY FACTOR BAMB"/>
    <property type="match status" value="1"/>
</dbReference>
<comment type="function">
    <text evidence="4">Part of the outer membrane protein assembly complex, which is involved in assembly and insertion of beta-barrel proteins into the outer membrane.</text>
</comment>
<feature type="chain" id="PRO_5015793383" description="Outer membrane protein assembly factor BamB" evidence="5">
    <location>
        <begin position="19"/>
        <end position="380"/>
    </location>
</feature>
<gene>
    <name evidence="4 7" type="primary">bamB</name>
    <name evidence="7" type="ORF">C3942_01595</name>
</gene>
<feature type="signal peptide" evidence="5">
    <location>
        <begin position="1"/>
        <end position="18"/>
    </location>
</feature>
<dbReference type="PROSITE" id="PS51257">
    <property type="entry name" value="PROKAR_LIPOPROTEIN"/>
    <property type="match status" value="1"/>
</dbReference>
<proteinExistence type="inferred from homology"/>
<dbReference type="InterPro" id="IPR015943">
    <property type="entry name" value="WD40/YVTN_repeat-like_dom_sf"/>
</dbReference>
<feature type="domain" description="Pyrrolo-quinoline quinone repeat" evidence="6">
    <location>
        <begin position="75"/>
        <end position="306"/>
    </location>
</feature>
<evidence type="ECO:0000259" key="6">
    <source>
        <dbReference type="Pfam" id="PF13360"/>
    </source>
</evidence>
<keyword evidence="1 4" id="KW-0732">Signal</keyword>
<dbReference type="InterPro" id="IPR011047">
    <property type="entry name" value="Quinoprotein_ADH-like_sf"/>
</dbReference>